<sequence>MYTFIKFILYFSIYSFLGWVCETIYCSILERKFINRGFLNGPVCPVYGFGALLVIALLDKYRGDIFAIFLLGMIVTSVVEYITAVILETSFQTKLWDYSKHKFNIHGRVCLLNSTLFGLLSVLLIQVINVRITTLVNSVPKIINIVLACIIIAMFLSDFITTLIAMIKLNDKLNNLVDVLIELKSMNIKLKNLDDKEFENLIIGFKDEEESEYVIENLTKIYERYKKLNVRSMLQRRILKAFPNIEHTKYKEQFKNLKEIINNKIKNQNK</sequence>
<name>A0ABR7DC99_9CLOT</name>
<feature type="transmembrane region" description="Helical" evidence="1">
    <location>
        <begin position="38"/>
        <end position="59"/>
    </location>
</feature>
<reference evidence="2 3" key="1">
    <citation type="submission" date="2020-08" db="EMBL/GenBank/DDBJ databases">
        <title>Genome public.</title>
        <authorList>
            <person name="Liu C."/>
            <person name="Sun Q."/>
        </authorList>
    </citation>
    <scope>NUCLEOTIDE SEQUENCE [LARGE SCALE GENOMIC DNA]</scope>
    <source>
        <strain evidence="2 3">NSJ-6</strain>
    </source>
</reference>
<feature type="transmembrane region" description="Helical" evidence="1">
    <location>
        <begin position="109"/>
        <end position="130"/>
    </location>
</feature>
<protein>
    <recommendedName>
        <fullName evidence="4">ABC transporter permease</fullName>
    </recommendedName>
</protein>
<proteinExistence type="predicted"/>
<organism evidence="2 3">
    <name type="scientific">Clostridium hominis</name>
    <dbReference type="NCBI Taxonomy" id="2763036"/>
    <lineage>
        <taxon>Bacteria</taxon>
        <taxon>Bacillati</taxon>
        <taxon>Bacillota</taxon>
        <taxon>Clostridia</taxon>
        <taxon>Eubacteriales</taxon>
        <taxon>Clostridiaceae</taxon>
        <taxon>Clostridium</taxon>
    </lineage>
</organism>
<feature type="transmembrane region" description="Helical" evidence="1">
    <location>
        <begin position="142"/>
        <end position="167"/>
    </location>
</feature>
<dbReference type="InterPro" id="IPR010540">
    <property type="entry name" value="CmpB_TMEM229"/>
</dbReference>
<keyword evidence="1" id="KW-0472">Membrane</keyword>
<gene>
    <name evidence="2" type="ORF">H8S20_08990</name>
</gene>
<dbReference type="Proteomes" id="UP000596929">
    <property type="component" value="Unassembled WGS sequence"/>
</dbReference>
<dbReference type="EMBL" id="JACOOO010000016">
    <property type="protein sequence ID" value="MBC5629027.1"/>
    <property type="molecule type" value="Genomic_DNA"/>
</dbReference>
<comment type="caution">
    <text evidence="2">The sequence shown here is derived from an EMBL/GenBank/DDBJ whole genome shotgun (WGS) entry which is preliminary data.</text>
</comment>
<dbReference type="RefSeq" id="WP_186859907.1">
    <property type="nucleotide sequence ID" value="NZ_JACOOO010000016.1"/>
</dbReference>
<evidence type="ECO:0000313" key="2">
    <source>
        <dbReference type="EMBL" id="MBC5629027.1"/>
    </source>
</evidence>
<keyword evidence="1" id="KW-1133">Transmembrane helix</keyword>
<evidence type="ECO:0000256" key="1">
    <source>
        <dbReference type="SAM" id="Phobius"/>
    </source>
</evidence>
<evidence type="ECO:0008006" key="4">
    <source>
        <dbReference type="Google" id="ProtNLM"/>
    </source>
</evidence>
<keyword evidence="3" id="KW-1185">Reference proteome</keyword>
<evidence type="ECO:0000313" key="3">
    <source>
        <dbReference type="Proteomes" id="UP000596929"/>
    </source>
</evidence>
<dbReference type="Pfam" id="PF06541">
    <property type="entry name" value="ABC_trans_CmpB"/>
    <property type="match status" value="1"/>
</dbReference>
<accession>A0ABR7DC99</accession>
<feature type="transmembrane region" description="Helical" evidence="1">
    <location>
        <begin position="65"/>
        <end position="88"/>
    </location>
</feature>
<keyword evidence="1" id="KW-0812">Transmembrane</keyword>
<feature type="transmembrane region" description="Helical" evidence="1">
    <location>
        <begin position="7"/>
        <end position="26"/>
    </location>
</feature>